<evidence type="ECO:0000256" key="2">
    <source>
        <dbReference type="ARBA" id="ARBA00012528"/>
    </source>
</evidence>
<dbReference type="Gene3D" id="1.25.40.10">
    <property type="entry name" value="Tetratricopeptide repeat domain"/>
    <property type="match status" value="2"/>
</dbReference>
<dbReference type="RefSeq" id="WP_081148474.1">
    <property type="nucleotide sequence ID" value="NZ_CP020465.1"/>
</dbReference>
<dbReference type="KEGG" id="cber:B5D82_00890"/>
<dbReference type="OrthoDB" id="6191081at2"/>
<proteinExistence type="predicted"/>
<dbReference type="PANTHER" id="PTHR45138:SF9">
    <property type="entry name" value="DIGUANYLATE CYCLASE DGCM-RELATED"/>
    <property type="match status" value="1"/>
</dbReference>
<dbReference type="SMART" id="SM00028">
    <property type="entry name" value="TPR"/>
    <property type="match status" value="4"/>
</dbReference>
<dbReference type="InterPro" id="IPR019734">
    <property type="entry name" value="TPR_rpt"/>
</dbReference>
<dbReference type="EC" id="2.7.7.65" evidence="2"/>
<keyword evidence="7" id="KW-0732">Signal</keyword>
<protein>
    <recommendedName>
        <fullName evidence="2">diguanylate cyclase</fullName>
        <ecNumber evidence="2">2.7.7.65</ecNumber>
    </recommendedName>
</protein>
<dbReference type="InterPro" id="IPR000160">
    <property type="entry name" value="GGDEF_dom"/>
</dbReference>
<evidence type="ECO:0000313" key="9">
    <source>
        <dbReference type="EMBL" id="ASP46454.1"/>
    </source>
</evidence>
<dbReference type="AlphaFoldDB" id="A0A222G506"/>
<keyword evidence="6" id="KW-1133">Transmembrane helix</keyword>
<dbReference type="InterPro" id="IPR029787">
    <property type="entry name" value="Nucleotide_cyclase"/>
</dbReference>
<evidence type="ECO:0000259" key="8">
    <source>
        <dbReference type="PROSITE" id="PS50887"/>
    </source>
</evidence>
<accession>A0A222G506</accession>
<dbReference type="InterPro" id="IPR050469">
    <property type="entry name" value="Diguanylate_Cyclase"/>
</dbReference>
<dbReference type="Pfam" id="PF13424">
    <property type="entry name" value="TPR_12"/>
    <property type="match status" value="1"/>
</dbReference>
<evidence type="ECO:0000256" key="4">
    <source>
        <dbReference type="PROSITE-ProRule" id="PRU00339"/>
    </source>
</evidence>
<evidence type="ECO:0000256" key="1">
    <source>
        <dbReference type="ARBA" id="ARBA00001946"/>
    </source>
</evidence>
<dbReference type="EMBL" id="CP020465">
    <property type="protein sequence ID" value="ASP46454.1"/>
    <property type="molecule type" value="Genomic_DNA"/>
</dbReference>
<keyword evidence="6" id="KW-0812">Transmembrane</keyword>
<dbReference type="FunFam" id="3.30.70.270:FF:000001">
    <property type="entry name" value="Diguanylate cyclase domain protein"/>
    <property type="match status" value="1"/>
</dbReference>
<dbReference type="PANTHER" id="PTHR45138">
    <property type="entry name" value="REGULATORY COMPONENTS OF SENSORY TRANSDUCTION SYSTEM"/>
    <property type="match status" value="1"/>
</dbReference>
<dbReference type="PROSITE" id="PS50887">
    <property type="entry name" value="GGDEF"/>
    <property type="match status" value="1"/>
</dbReference>
<gene>
    <name evidence="9" type="ORF">B5D82_00890</name>
</gene>
<feature type="repeat" description="TPR" evidence="4">
    <location>
        <begin position="185"/>
        <end position="218"/>
    </location>
</feature>
<dbReference type="Gene3D" id="3.30.70.270">
    <property type="match status" value="1"/>
</dbReference>
<evidence type="ECO:0000256" key="5">
    <source>
        <dbReference type="SAM" id="Coils"/>
    </source>
</evidence>
<evidence type="ECO:0000313" key="10">
    <source>
        <dbReference type="Proteomes" id="UP000202259"/>
    </source>
</evidence>
<feature type="coiled-coil region" evidence="5">
    <location>
        <begin position="384"/>
        <end position="418"/>
    </location>
</feature>
<feature type="domain" description="GGDEF" evidence="8">
    <location>
        <begin position="489"/>
        <end position="619"/>
    </location>
</feature>
<keyword evidence="5" id="KW-0175">Coiled coil</keyword>
<dbReference type="SUPFAM" id="SSF55073">
    <property type="entry name" value="Nucleotide cyclase"/>
    <property type="match status" value="1"/>
</dbReference>
<dbReference type="Pfam" id="PF00990">
    <property type="entry name" value="GGDEF"/>
    <property type="match status" value="1"/>
</dbReference>
<comment type="cofactor">
    <cofactor evidence="1">
        <name>Mg(2+)</name>
        <dbReference type="ChEBI" id="CHEBI:18420"/>
    </cofactor>
</comment>
<dbReference type="NCBIfam" id="TIGR00254">
    <property type="entry name" value="GGDEF"/>
    <property type="match status" value="1"/>
</dbReference>
<keyword evidence="10" id="KW-1185">Reference proteome</keyword>
<feature type="transmembrane region" description="Helical" evidence="6">
    <location>
        <begin position="428"/>
        <end position="447"/>
    </location>
</feature>
<dbReference type="SUPFAM" id="SSF48452">
    <property type="entry name" value="TPR-like"/>
    <property type="match status" value="1"/>
</dbReference>
<organism evidence="9 10">
    <name type="scientific">Cognaticolwellia beringensis</name>
    <dbReference type="NCBI Taxonomy" id="1967665"/>
    <lineage>
        <taxon>Bacteria</taxon>
        <taxon>Pseudomonadati</taxon>
        <taxon>Pseudomonadota</taxon>
        <taxon>Gammaproteobacteria</taxon>
        <taxon>Alteromonadales</taxon>
        <taxon>Colwelliaceae</taxon>
        <taxon>Cognaticolwellia</taxon>
    </lineage>
</organism>
<keyword evidence="6" id="KW-0472">Membrane</keyword>
<dbReference type="SMART" id="SM00267">
    <property type="entry name" value="GGDEF"/>
    <property type="match status" value="1"/>
</dbReference>
<feature type="chain" id="PRO_5012962711" description="diguanylate cyclase" evidence="7">
    <location>
        <begin position="23"/>
        <end position="619"/>
    </location>
</feature>
<dbReference type="Proteomes" id="UP000202259">
    <property type="component" value="Chromosome"/>
</dbReference>
<dbReference type="CDD" id="cd01949">
    <property type="entry name" value="GGDEF"/>
    <property type="match status" value="1"/>
</dbReference>
<name>A0A222G506_9GAMM</name>
<comment type="catalytic activity">
    <reaction evidence="3">
        <text>2 GTP = 3',3'-c-di-GMP + 2 diphosphate</text>
        <dbReference type="Rhea" id="RHEA:24898"/>
        <dbReference type="ChEBI" id="CHEBI:33019"/>
        <dbReference type="ChEBI" id="CHEBI:37565"/>
        <dbReference type="ChEBI" id="CHEBI:58805"/>
        <dbReference type="EC" id="2.7.7.65"/>
    </reaction>
</comment>
<dbReference type="InterPro" id="IPR011990">
    <property type="entry name" value="TPR-like_helical_dom_sf"/>
</dbReference>
<dbReference type="PROSITE" id="PS50005">
    <property type="entry name" value="TPR"/>
    <property type="match status" value="1"/>
</dbReference>
<evidence type="ECO:0000256" key="3">
    <source>
        <dbReference type="ARBA" id="ARBA00034247"/>
    </source>
</evidence>
<dbReference type="InterPro" id="IPR043128">
    <property type="entry name" value="Rev_trsase/Diguanyl_cyclase"/>
</dbReference>
<dbReference type="GO" id="GO:0052621">
    <property type="term" value="F:diguanylate cyclase activity"/>
    <property type="evidence" value="ECO:0007669"/>
    <property type="project" value="UniProtKB-EC"/>
</dbReference>
<feature type="signal peptide" evidence="7">
    <location>
        <begin position="1"/>
        <end position="22"/>
    </location>
</feature>
<reference evidence="9 10" key="1">
    <citation type="submission" date="2017-08" db="EMBL/GenBank/DDBJ databases">
        <title>Complete genome of Colwellia sp. NB097-1, a psychrophile bacterium ioslated from Bering Sea.</title>
        <authorList>
            <person name="Chen X."/>
        </authorList>
    </citation>
    <scope>NUCLEOTIDE SEQUENCE [LARGE SCALE GENOMIC DNA]</scope>
    <source>
        <strain evidence="9 10">NB097-1</strain>
    </source>
</reference>
<keyword evidence="4" id="KW-0802">TPR repeat</keyword>
<sequence>MKKALQVYCATLIILLFSFPLAAVEDERVNFIDMEHEIYRAPWQSYQKLIALQSAAQSYDELTYLWWSLRKAQAENLIYFYDDFNRTVKQANTFVTDKTPLAIQAHLSLFQGLIYRRQGNYSLSQSELAKGLLQAKEAKLSSLYIFTKQELAYTKTLTEIFDASLEDIQEAYVEAFALKDQFLLASINETYGAIYGYLSEYKKSIEYYQRAFEAYQNLKYPAHIAEAIYGLASTYRYWKKYDLAIEYFEKYQQQIDYTPNSNISFFAAYGIGMTLAEKGDCIDAIAIIDKALAIKGVIDYNAELYKRKASCLIDLDRLEEAEDALFKSASIFANIPELIGTSWQLEVIKISSELAYARGQYNIGFGMLQQYYEEYTALLLKNSSERLLKVRAGLESERQRIEQNLAEKRSQVEMLEQESRQNSSVLQFYFNIFIICVILIVLVVIALQYRTNKKMHLLSIKDSLSGLFNRRYIFDYLHTAVLGSTPEKMKLSVILINIDDFKKINDNYGHPIGDEVIKNIAEVGRDVFRQDDIFGRIGGEEFLCILPRTNIIEATKIAQRFLAKINLSKMVKGRQDTVTVSIGIAALSEQCQDVNQLYINADQALYQAKHLGKNQVNVF</sequence>
<evidence type="ECO:0000256" key="6">
    <source>
        <dbReference type="SAM" id="Phobius"/>
    </source>
</evidence>
<evidence type="ECO:0000256" key="7">
    <source>
        <dbReference type="SAM" id="SignalP"/>
    </source>
</evidence>